<dbReference type="RefSeq" id="WP_188637769.1">
    <property type="nucleotide sequence ID" value="NZ_BMHM01000001.1"/>
</dbReference>
<dbReference type="Proteomes" id="UP000597301">
    <property type="component" value="Unassembled WGS sequence"/>
</dbReference>
<accession>A0ABQ1NHL7</accession>
<evidence type="ECO:0000313" key="1">
    <source>
        <dbReference type="EMBL" id="GGC76711.1"/>
    </source>
</evidence>
<sequence length="337" mass="38985">MPMIHPWGKFDWMFDKLDKRNWLVISSNSFEERCLALPLKLKERKLVDKVLCIDLTSPNAKFKDEISDAKSKNKNIYQHNFKGKIDFFEEDLLVSPSYWNDFSNEIINSNCDSIVIDITALPKRVFFFLIKKMVREKAIKNLVACYTRAGSYKEGKLTEDAEPPAALPGFAKTSTDYKESLVVVSVGYMSFNLNDYLEQGSVKDVKYMFPFPPGSPSFRRNWNLLHKISLTSVGETKANNIRRVHAMDMFAALDWLKEIRKNEVSEKSFNMDMIPLGPKTHALAMALNYLDYEDHSEVVYSQPRLYHPEYSKGVMLDADNIPEIYSYCLKVRGIKMF</sequence>
<comment type="caution">
    <text evidence="1">The sequence shown here is derived from an EMBL/GenBank/DDBJ whole genome shotgun (WGS) entry which is preliminary data.</text>
</comment>
<evidence type="ECO:0000313" key="2">
    <source>
        <dbReference type="Proteomes" id="UP000597301"/>
    </source>
</evidence>
<proteinExistence type="predicted"/>
<reference evidence="2" key="1">
    <citation type="journal article" date="2019" name="Int. J. Syst. Evol. Microbiol.">
        <title>The Global Catalogue of Microorganisms (GCM) 10K type strain sequencing project: providing services to taxonomists for standard genome sequencing and annotation.</title>
        <authorList>
            <consortium name="The Broad Institute Genomics Platform"/>
            <consortium name="The Broad Institute Genome Sequencing Center for Infectious Disease"/>
            <person name="Wu L."/>
            <person name="Ma J."/>
        </authorList>
    </citation>
    <scope>NUCLEOTIDE SEQUENCE [LARGE SCALE GENOMIC DNA]</scope>
    <source>
        <strain evidence="2">CGMCC 1.15122</strain>
    </source>
</reference>
<keyword evidence="2" id="KW-1185">Reference proteome</keyword>
<protein>
    <submittedName>
        <fullName evidence="1">Uncharacterized protein</fullName>
    </submittedName>
</protein>
<organism evidence="1 2">
    <name type="scientific">Vreelandella lutescens</name>
    <dbReference type="NCBI Taxonomy" id="1602943"/>
    <lineage>
        <taxon>Bacteria</taxon>
        <taxon>Pseudomonadati</taxon>
        <taxon>Pseudomonadota</taxon>
        <taxon>Gammaproteobacteria</taxon>
        <taxon>Oceanospirillales</taxon>
        <taxon>Halomonadaceae</taxon>
        <taxon>Vreelandella</taxon>
    </lineage>
</organism>
<gene>
    <name evidence="1" type="ORF">GCM10011382_03240</name>
</gene>
<dbReference type="EMBL" id="BMHM01000001">
    <property type="protein sequence ID" value="GGC76711.1"/>
    <property type="molecule type" value="Genomic_DNA"/>
</dbReference>
<name>A0ABQ1NHL7_9GAMM</name>